<dbReference type="AlphaFoldDB" id="A0A1G9QRY1"/>
<evidence type="ECO:0000313" key="1">
    <source>
        <dbReference type="EMBL" id="SDM13327.1"/>
    </source>
</evidence>
<reference evidence="1 2" key="1">
    <citation type="submission" date="2016-10" db="EMBL/GenBank/DDBJ databases">
        <authorList>
            <person name="de Groot N.N."/>
        </authorList>
    </citation>
    <scope>NUCLEOTIDE SEQUENCE [LARGE SCALE GENOMIC DNA]</scope>
    <source>
        <strain evidence="1 2">DSM 25186</strain>
    </source>
</reference>
<dbReference type="STRING" id="1075417.SAMN05421823_110263"/>
<sequence>MGALATFPLAGPLVKSGSVSTFSVIHTNFF</sequence>
<proteinExistence type="predicted"/>
<protein>
    <submittedName>
        <fullName evidence="1">Uncharacterized protein</fullName>
    </submittedName>
</protein>
<name>A0A1G9QRY1_9BACT</name>
<organism evidence="1 2">
    <name type="scientific">Catalinimonas alkaloidigena</name>
    <dbReference type="NCBI Taxonomy" id="1075417"/>
    <lineage>
        <taxon>Bacteria</taxon>
        <taxon>Pseudomonadati</taxon>
        <taxon>Bacteroidota</taxon>
        <taxon>Cytophagia</taxon>
        <taxon>Cytophagales</taxon>
        <taxon>Catalimonadaceae</taxon>
        <taxon>Catalinimonas</taxon>
    </lineage>
</organism>
<accession>A0A1G9QRY1</accession>
<gene>
    <name evidence="1" type="ORF">SAMN05421823_110263</name>
</gene>
<evidence type="ECO:0000313" key="2">
    <source>
        <dbReference type="Proteomes" id="UP000198510"/>
    </source>
</evidence>
<dbReference type="Proteomes" id="UP000198510">
    <property type="component" value="Unassembled WGS sequence"/>
</dbReference>
<keyword evidence="2" id="KW-1185">Reference proteome</keyword>
<dbReference type="EMBL" id="FNFO01000010">
    <property type="protein sequence ID" value="SDM13327.1"/>
    <property type="molecule type" value="Genomic_DNA"/>
</dbReference>